<evidence type="ECO:0000256" key="14">
    <source>
        <dbReference type="SAM" id="MobiDB-lite"/>
    </source>
</evidence>
<dbReference type="InParanoid" id="A0A672RPC5"/>
<dbReference type="Pfam" id="PF00069">
    <property type="entry name" value="Pkinase"/>
    <property type="match status" value="1"/>
</dbReference>
<evidence type="ECO:0000256" key="11">
    <source>
        <dbReference type="ARBA" id="ARBA00048679"/>
    </source>
</evidence>
<dbReference type="Gene3D" id="1.10.510.10">
    <property type="entry name" value="Transferase(Phosphotransferase) domain 1"/>
    <property type="match status" value="1"/>
</dbReference>
<evidence type="ECO:0000256" key="6">
    <source>
        <dbReference type="ARBA" id="ARBA00022679"/>
    </source>
</evidence>
<keyword evidence="4" id="KW-0723">Serine/threonine-protein kinase</keyword>
<evidence type="ECO:0000256" key="9">
    <source>
        <dbReference type="ARBA" id="ARBA00022840"/>
    </source>
</evidence>
<name>A0A672RPC5_SINGR</name>
<dbReference type="GO" id="GO:0005737">
    <property type="term" value="C:cytoplasm"/>
    <property type="evidence" value="ECO:0007669"/>
    <property type="project" value="UniProtKB-SubCell"/>
</dbReference>
<keyword evidence="6" id="KW-0808">Transferase</keyword>
<dbReference type="FunFam" id="1.10.510.10:FF:000167">
    <property type="entry name" value="Tau tubulin kinase 1"/>
    <property type="match status" value="1"/>
</dbReference>
<feature type="domain" description="Protein kinase" evidence="15">
    <location>
        <begin position="6"/>
        <end position="269"/>
    </location>
</feature>
<evidence type="ECO:0000256" key="1">
    <source>
        <dbReference type="ARBA" id="ARBA00004496"/>
    </source>
</evidence>
<dbReference type="GO" id="GO:0015630">
    <property type="term" value="C:microtubule cytoskeleton"/>
    <property type="evidence" value="ECO:0007669"/>
    <property type="project" value="UniProtKB-ARBA"/>
</dbReference>
<evidence type="ECO:0000313" key="16">
    <source>
        <dbReference type="Ensembl" id="ENSSGRP00000090579.1"/>
    </source>
</evidence>
<evidence type="ECO:0000256" key="7">
    <source>
        <dbReference type="ARBA" id="ARBA00022741"/>
    </source>
</evidence>
<accession>A0A672RPC5</accession>
<dbReference type="PROSITE" id="PS50011">
    <property type="entry name" value="PROTEIN_KINASE_DOM"/>
    <property type="match status" value="1"/>
</dbReference>
<dbReference type="SUPFAM" id="SSF56112">
    <property type="entry name" value="Protein kinase-like (PK-like)"/>
    <property type="match status" value="1"/>
</dbReference>
<evidence type="ECO:0000256" key="12">
    <source>
        <dbReference type="ARBA" id="ARBA00061588"/>
    </source>
</evidence>
<keyword evidence="7 13" id="KW-0547">Nucleotide-binding</keyword>
<proteinExistence type="inferred from homology"/>
<dbReference type="FunFam" id="3.30.200.20:FF:000358">
    <property type="entry name" value="Tau tubulin kinase 2b"/>
    <property type="match status" value="1"/>
</dbReference>
<dbReference type="InterPro" id="IPR011009">
    <property type="entry name" value="Kinase-like_dom_sf"/>
</dbReference>
<keyword evidence="5" id="KW-0597">Phosphoprotein</keyword>
<sequence>MVRERWRVLKKIGGGGFGEIYEVLDQVSQVNVALKVESAQQPKQVLKMEVAVLKKLQGKDHVCRFVGCGRNDRFNYVVMELQGRNLADLRRNMSRGTFSFSTTLRLGRQILEAIESIHSVGFLHRDIKPSNFAMGRLASTCRTCYMLDFGLARQFTNSCQEVRPPRPVAGFRGTVRYASVNAHKNREMGRHDDLWSLFYMLVEFMVGQLPWRKIKDKEQVGNMKETYNHRLMLKQLPDEFSVFLDHISNLDYFTKPDYQLLMSVFDNSMKSYNVVENDPYDWERTDSEDTLNVGTLATTAQQLTRLTPAYLGMANASVIPGDLQRENTEDVLQGERLSEADNCAPIPMQPAQGADVWEDMEHSRDRNLNHVQPLIRKVLFIRKHRPGLPQDRSVCRVEQGSLEDEECAASSGYVAVNLSPVPQEGDSQEWVLVELEGGSGSAGSKPDEEERSGISPRSSSPFALPRTWSDPLPQRASSLPGSAEFHTGVCHTGPPFARLPGLPGVIGLSGLKRLPTVQPASVVLSRTYLEQVSISCYILK</sequence>
<dbReference type="OMA" id="YLHMANA"/>
<evidence type="ECO:0000313" key="17">
    <source>
        <dbReference type="Proteomes" id="UP000472262"/>
    </source>
</evidence>
<dbReference type="Proteomes" id="UP000472262">
    <property type="component" value="Unassembled WGS sequence"/>
</dbReference>
<evidence type="ECO:0000256" key="10">
    <source>
        <dbReference type="ARBA" id="ARBA00047899"/>
    </source>
</evidence>
<dbReference type="AlphaFoldDB" id="A0A672RPC5"/>
<reference evidence="16" key="1">
    <citation type="submission" date="2025-08" db="UniProtKB">
        <authorList>
            <consortium name="Ensembl"/>
        </authorList>
    </citation>
    <scope>IDENTIFICATION</scope>
</reference>
<evidence type="ECO:0000259" key="15">
    <source>
        <dbReference type="PROSITE" id="PS50011"/>
    </source>
</evidence>
<comment type="catalytic activity">
    <reaction evidence="10">
        <text>L-threonyl-[protein] + ATP = O-phospho-L-threonyl-[protein] + ADP + H(+)</text>
        <dbReference type="Rhea" id="RHEA:46608"/>
        <dbReference type="Rhea" id="RHEA-COMP:11060"/>
        <dbReference type="Rhea" id="RHEA-COMP:11605"/>
        <dbReference type="ChEBI" id="CHEBI:15378"/>
        <dbReference type="ChEBI" id="CHEBI:30013"/>
        <dbReference type="ChEBI" id="CHEBI:30616"/>
        <dbReference type="ChEBI" id="CHEBI:61977"/>
        <dbReference type="ChEBI" id="CHEBI:456216"/>
        <dbReference type="EC" id="2.7.11.1"/>
    </reaction>
</comment>
<evidence type="ECO:0000256" key="4">
    <source>
        <dbReference type="ARBA" id="ARBA00022527"/>
    </source>
</evidence>
<protein>
    <recommendedName>
        <fullName evidence="2">non-specific serine/threonine protein kinase</fullName>
        <ecNumber evidence="2">2.7.11.1</ecNumber>
    </recommendedName>
</protein>
<comment type="similarity">
    <text evidence="12">Belongs to the protein kinase superfamily. CK1 Ser/Thr protein kinase family.</text>
</comment>
<keyword evidence="9 13" id="KW-0067">ATP-binding</keyword>
<dbReference type="SMART" id="SM00220">
    <property type="entry name" value="S_TKc"/>
    <property type="match status" value="1"/>
</dbReference>
<keyword evidence="8" id="KW-0418">Kinase</keyword>
<dbReference type="PANTHER" id="PTHR11909">
    <property type="entry name" value="CASEIN KINASE-RELATED"/>
    <property type="match status" value="1"/>
</dbReference>
<organism evidence="16 17">
    <name type="scientific">Sinocyclocheilus grahami</name>
    <name type="common">Dianchi golden-line fish</name>
    <name type="synonym">Barbus grahami</name>
    <dbReference type="NCBI Taxonomy" id="75366"/>
    <lineage>
        <taxon>Eukaryota</taxon>
        <taxon>Metazoa</taxon>
        <taxon>Chordata</taxon>
        <taxon>Craniata</taxon>
        <taxon>Vertebrata</taxon>
        <taxon>Euteleostomi</taxon>
        <taxon>Actinopterygii</taxon>
        <taxon>Neopterygii</taxon>
        <taxon>Teleostei</taxon>
        <taxon>Ostariophysi</taxon>
        <taxon>Cypriniformes</taxon>
        <taxon>Cyprinidae</taxon>
        <taxon>Cyprininae</taxon>
        <taxon>Sinocyclocheilus</taxon>
    </lineage>
</organism>
<dbReference type="GO" id="GO:0004674">
    <property type="term" value="F:protein serine/threonine kinase activity"/>
    <property type="evidence" value="ECO:0007669"/>
    <property type="project" value="UniProtKB-KW"/>
</dbReference>
<dbReference type="PROSITE" id="PS00107">
    <property type="entry name" value="PROTEIN_KINASE_ATP"/>
    <property type="match status" value="1"/>
</dbReference>
<dbReference type="InterPro" id="IPR050235">
    <property type="entry name" value="CK1_Ser-Thr_kinase"/>
</dbReference>
<comment type="catalytic activity">
    <reaction evidence="11">
        <text>L-seryl-[protein] + ATP = O-phospho-L-seryl-[protein] + ADP + H(+)</text>
        <dbReference type="Rhea" id="RHEA:17989"/>
        <dbReference type="Rhea" id="RHEA-COMP:9863"/>
        <dbReference type="Rhea" id="RHEA-COMP:11604"/>
        <dbReference type="ChEBI" id="CHEBI:15378"/>
        <dbReference type="ChEBI" id="CHEBI:29999"/>
        <dbReference type="ChEBI" id="CHEBI:30616"/>
        <dbReference type="ChEBI" id="CHEBI:83421"/>
        <dbReference type="ChEBI" id="CHEBI:456216"/>
        <dbReference type="EC" id="2.7.11.1"/>
    </reaction>
</comment>
<keyword evidence="17" id="KW-1185">Reference proteome</keyword>
<feature type="binding site" evidence="13">
    <location>
        <position position="35"/>
    </location>
    <ligand>
        <name>ATP</name>
        <dbReference type="ChEBI" id="CHEBI:30616"/>
    </ligand>
</feature>
<evidence type="ECO:0000256" key="13">
    <source>
        <dbReference type="PROSITE-ProRule" id="PRU10141"/>
    </source>
</evidence>
<evidence type="ECO:0000256" key="2">
    <source>
        <dbReference type="ARBA" id="ARBA00012513"/>
    </source>
</evidence>
<keyword evidence="3" id="KW-0963">Cytoplasm</keyword>
<dbReference type="InterPro" id="IPR017441">
    <property type="entry name" value="Protein_kinase_ATP_BS"/>
</dbReference>
<reference evidence="16" key="2">
    <citation type="submission" date="2025-09" db="UniProtKB">
        <authorList>
            <consortium name="Ensembl"/>
        </authorList>
    </citation>
    <scope>IDENTIFICATION</scope>
</reference>
<evidence type="ECO:0000256" key="3">
    <source>
        <dbReference type="ARBA" id="ARBA00022490"/>
    </source>
</evidence>
<evidence type="ECO:0000256" key="5">
    <source>
        <dbReference type="ARBA" id="ARBA00022553"/>
    </source>
</evidence>
<dbReference type="InterPro" id="IPR000719">
    <property type="entry name" value="Prot_kinase_dom"/>
</dbReference>
<comment type="subcellular location">
    <subcellularLocation>
        <location evidence="1">Cytoplasm</location>
    </subcellularLocation>
</comment>
<dbReference type="Ensembl" id="ENSSGRT00000096396.1">
    <property type="protein sequence ID" value="ENSSGRP00000090579.1"/>
    <property type="gene ID" value="ENSSGRG00000045414.1"/>
</dbReference>
<dbReference type="EC" id="2.7.11.1" evidence="2"/>
<dbReference type="GO" id="GO:0005524">
    <property type="term" value="F:ATP binding"/>
    <property type="evidence" value="ECO:0007669"/>
    <property type="project" value="UniProtKB-UniRule"/>
</dbReference>
<evidence type="ECO:0000256" key="8">
    <source>
        <dbReference type="ARBA" id="ARBA00022777"/>
    </source>
</evidence>
<feature type="region of interest" description="Disordered" evidence="14">
    <location>
        <begin position="437"/>
        <end position="480"/>
    </location>
</feature>